<evidence type="ECO:0000256" key="5">
    <source>
        <dbReference type="ARBA" id="ARBA00022989"/>
    </source>
</evidence>
<dbReference type="PANTHER" id="PTHR33452:SF1">
    <property type="entry name" value="INNER MEMBRANE PROTEIN YPHA-RELATED"/>
    <property type="match status" value="1"/>
</dbReference>
<protein>
    <submittedName>
        <fullName evidence="8">DoxX family protein</fullName>
    </submittedName>
</protein>
<comment type="subcellular location">
    <subcellularLocation>
        <location evidence="1">Cell membrane</location>
        <topology evidence="1">Multi-pass membrane protein</topology>
    </subcellularLocation>
</comment>
<dbReference type="Pfam" id="PF07681">
    <property type="entry name" value="DoxX"/>
    <property type="match status" value="1"/>
</dbReference>
<dbReference type="InterPro" id="IPR032808">
    <property type="entry name" value="DoxX"/>
</dbReference>
<dbReference type="RefSeq" id="WP_136457556.1">
    <property type="nucleotide sequence ID" value="NZ_SRSF01000002.1"/>
</dbReference>
<dbReference type="AlphaFoldDB" id="A0A4S4NMY8"/>
<dbReference type="GO" id="GO:0005886">
    <property type="term" value="C:plasma membrane"/>
    <property type="evidence" value="ECO:0007669"/>
    <property type="project" value="UniProtKB-SubCell"/>
</dbReference>
<keyword evidence="5 7" id="KW-1133">Transmembrane helix</keyword>
<gene>
    <name evidence="8" type="ORF">E4021_06415</name>
</gene>
<keyword evidence="6 7" id="KW-0472">Membrane</keyword>
<evidence type="ECO:0000256" key="3">
    <source>
        <dbReference type="ARBA" id="ARBA00022475"/>
    </source>
</evidence>
<evidence type="ECO:0000313" key="8">
    <source>
        <dbReference type="EMBL" id="THH40365.1"/>
    </source>
</evidence>
<evidence type="ECO:0000256" key="6">
    <source>
        <dbReference type="ARBA" id="ARBA00023136"/>
    </source>
</evidence>
<dbReference type="PANTHER" id="PTHR33452">
    <property type="entry name" value="OXIDOREDUCTASE CATD-RELATED"/>
    <property type="match status" value="1"/>
</dbReference>
<dbReference type="OrthoDB" id="9813193at2"/>
<name>A0A4S4NMY8_9BACT</name>
<evidence type="ECO:0000256" key="2">
    <source>
        <dbReference type="ARBA" id="ARBA00006679"/>
    </source>
</evidence>
<evidence type="ECO:0000256" key="4">
    <source>
        <dbReference type="ARBA" id="ARBA00022692"/>
    </source>
</evidence>
<feature type="transmembrane region" description="Helical" evidence="7">
    <location>
        <begin position="48"/>
        <end position="70"/>
    </location>
</feature>
<feature type="transmembrane region" description="Helical" evidence="7">
    <location>
        <begin position="105"/>
        <end position="124"/>
    </location>
</feature>
<keyword evidence="3" id="KW-1003">Cell membrane</keyword>
<comment type="similarity">
    <text evidence="2">Belongs to the DoxX family.</text>
</comment>
<evidence type="ECO:0000256" key="1">
    <source>
        <dbReference type="ARBA" id="ARBA00004651"/>
    </source>
</evidence>
<dbReference type="EMBL" id="SRSF01000002">
    <property type="protein sequence ID" value="THH40365.1"/>
    <property type="molecule type" value="Genomic_DNA"/>
</dbReference>
<accession>A0A4S4NMY8</accession>
<reference evidence="8 9" key="1">
    <citation type="submission" date="2019-04" db="EMBL/GenBank/DDBJ databases">
        <title>Lewinella litorea sp. nov., isolated from a marine sand.</title>
        <authorList>
            <person name="Yoon J.-H."/>
        </authorList>
    </citation>
    <scope>NUCLEOTIDE SEQUENCE [LARGE SCALE GENOMIC DNA]</scope>
    <source>
        <strain evidence="8 9">HSMS-39</strain>
    </source>
</reference>
<keyword evidence="9" id="KW-1185">Reference proteome</keyword>
<sequence length="134" mass="14404">MTKGNIDVALLILRLWFGLEMAFGHGLGKMMKIINGDFQFLDPLGLGPSLSLVLAGSAEFIGGILIAIGFFTRLATIPYIITMLVAAFLVHYAGGDPWGRVANPLNYAVAATAILIAGPGRYSLDHKLFVDKIR</sequence>
<feature type="transmembrane region" description="Helical" evidence="7">
    <location>
        <begin position="77"/>
        <end position="93"/>
    </location>
</feature>
<keyword evidence="4 7" id="KW-0812">Transmembrane</keyword>
<evidence type="ECO:0000313" key="9">
    <source>
        <dbReference type="Proteomes" id="UP000308528"/>
    </source>
</evidence>
<evidence type="ECO:0000256" key="7">
    <source>
        <dbReference type="SAM" id="Phobius"/>
    </source>
</evidence>
<organism evidence="8 9">
    <name type="scientific">Neolewinella litorea</name>
    <dbReference type="NCBI Taxonomy" id="2562452"/>
    <lineage>
        <taxon>Bacteria</taxon>
        <taxon>Pseudomonadati</taxon>
        <taxon>Bacteroidota</taxon>
        <taxon>Saprospiria</taxon>
        <taxon>Saprospirales</taxon>
        <taxon>Lewinellaceae</taxon>
        <taxon>Neolewinella</taxon>
    </lineage>
</organism>
<proteinExistence type="inferred from homology"/>
<comment type="caution">
    <text evidence="8">The sequence shown here is derived from an EMBL/GenBank/DDBJ whole genome shotgun (WGS) entry which is preliminary data.</text>
</comment>
<dbReference type="InterPro" id="IPR051907">
    <property type="entry name" value="DoxX-like_oxidoreductase"/>
</dbReference>
<dbReference type="Proteomes" id="UP000308528">
    <property type="component" value="Unassembled WGS sequence"/>
</dbReference>